<reference evidence="2" key="1">
    <citation type="journal article" date="2018" name="Nat. Microbiol.">
        <title>Leveraging single-cell genomics to expand the fungal tree of life.</title>
        <authorList>
            <person name="Ahrendt S.R."/>
            <person name="Quandt C.A."/>
            <person name="Ciobanu D."/>
            <person name="Clum A."/>
            <person name="Salamov A."/>
            <person name="Andreopoulos B."/>
            <person name="Cheng J.F."/>
            <person name="Woyke T."/>
            <person name="Pelin A."/>
            <person name="Henrissat B."/>
            <person name="Reynolds N.K."/>
            <person name="Benny G.L."/>
            <person name="Smith M.E."/>
            <person name="James T.Y."/>
            <person name="Grigoriev I.V."/>
        </authorList>
    </citation>
    <scope>NUCLEOTIDE SEQUENCE [LARGE SCALE GENOMIC DNA]</scope>
</reference>
<feature type="non-terminal residue" evidence="1">
    <location>
        <position position="204"/>
    </location>
</feature>
<proteinExistence type="predicted"/>
<evidence type="ECO:0000313" key="1">
    <source>
        <dbReference type="EMBL" id="RKO85936.1"/>
    </source>
</evidence>
<dbReference type="Proteomes" id="UP000269721">
    <property type="component" value="Unassembled WGS sequence"/>
</dbReference>
<sequence length="204" mass="21848">MQIWASASVLEPGLIIMFVRGEGMGEYNLFYSSSLYRAVAIDGGEGSGNFESASVVTEQVERARTALKEGRISVAFLRGDILTSLTATLPTFAMPSGTGNGKPVTFDLFDFADFINVVAEHIPAVEAVRWRRVPIPVALYAPLPPSPRTRAIIAVGTKVSVYHVACDFAVPAGVEGDPYGGCGEGWEEGGRFDRGFALVVSWGR</sequence>
<dbReference type="EMBL" id="KZ998607">
    <property type="protein sequence ID" value="RKO85936.1"/>
    <property type="molecule type" value="Genomic_DNA"/>
</dbReference>
<accession>A0A4P9W718</accession>
<gene>
    <name evidence="1" type="ORF">BDK51DRAFT_41167</name>
</gene>
<dbReference type="AlphaFoldDB" id="A0A4P9W718"/>
<evidence type="ECO:0000313" key="2">
    <source>
        <dbReference type="Proteomes" id="UP000269721"/>
    </source>
</evidence>
<organism evidence="1 2">
    <name type="scientific">Blyttiomyces helicus</name>
    <dbReference type="NCBI Taxonomy" id="388810"/>
    <lineage>
        <taxon>Eukaryota</taxon>
        <taxon>Fungi</taxon>
        <taxon>Fungi incertae sedis</taxon>
        <taxon>Chytridiomycota</taxon>
        <taxon>Chytridiomycota incertae sedis</taxon>
        <taxon>Chytridiomycetes</taxon>
        <taxon>Chytridiomycetes incertae sedis</taxon>
        <taxon>Blyttiomyces</taxon>
    </lineage>
</organism>
<keyword evidence="2" id="KW-1185">Reference proteome</keyword>
<name>A0A4P9W718_9FUNG</name>
<protein>
    <submittedName>
        <fullName evidence="1">Uncharacterized protein</fullName>
    </submittedName>
</protein>